<proteinExistence type="predicted"/>
<sequence>MMRDFRPASAMTFTPEDSFFVRLLESILTTTIKQSRQFGVLAVPSEGSIMRVVWIATCLAITLFTGQAISSEQDQKKDMAEDKAEVLEQKAAEKGSDVPVPKSQAITTSEVQAVDPAGASPLDDAITCMARSIYWEAKGKSTTDMEAVASVVMNRLGHEGFPDTVCAVVKQGSETRNCQFSWWCDGRSDQVEEESQYTIAKEIARKALNKQLNDRTHGAMYFHDRNVKPAWARKYIKTTETSMFLFYKPRAGAAK</sequence>
<keyword evidence="2" id="KW-0378">Hydrolase</keyword>
<organism evidence="2 3">
    <name type="scientific">Pseudomonas frederiksbergensis</name>
    <dbReference type="NCBI Taxonomy" id="104087"/>
    <lineage>
        <taxon>Bacteria</taxon>
        <taxon>Pseudomonadati</taxon>
        <taxon>Pseudomonadota</taxon>
        <taxon>Gammaproteobacteria</taxon>
        <taxon>Pseudomonadales</taxon>
        <taxon>Pseudomonadaceae</taxon>
        <taxon>Pseudomonas</taxon>
    </lineage>
</organism>
<dbReference type="Gene3D" id="1.10.10.2520">
    <property type="entry name" value="Cell wall hydrolase SleB, domain 1"/>
    <property type="match status" value="1"/>
</dbReference>
<evidence type="ECO:0000313" key="2">
    <source>
        <dbReference type="EMBL" id="SED44976.1"/>
    </source>
</evidence>
<feature type="domain" description="Cell wall hydrolase SleB" evidence="1">
    <location>
        <begin position="141"/>
        <end position="247"/>
    </location>
</feature>
<dbReference type="InterPro" id="IPR042047">
    <property type="entry name" value="SleB_dom1"/>
</dbReference>
<dbReference type="InterPro" id="IPR011105">
    <property type="entry name" value="Cell_wall_hydrolase_SleB"/>
</dbReference>
<dbReference type="GO" id="GO:0016787">
    <property type="term" value="F:hydrolase activity"/>
    <property type="evidence" value="ECO:0007669"/>
    <property type="project" value="UniProtKB-KW"/>
</dbReference>
<reference evidence="2 3" key="1">
    <citation type="submission" date="2016-10" db="EMBL/GenBank/DDBJ databases">
        <authorList>
            <person name="de Groot N.N."/>
        </authorList>
    </citation>
    <scope>NUCLEOTIDE SEQUENCE [LARGE SCALE GENOMIC DNA]</scope>
    <source>
        <strain evidence="2 3">BS3655</strain>
    </source>
</reference>
<dbReference type="AlphaFoldDB" id="A0A1H5ARR1"/>
<dbReference type="Proteomes" id="UP000183114">
    <property type="component" value="Unassembled WGS sequence"/>
</dbReference>
<dbReference type="EMBL" id="FNTF01000002">
    <property type="protein sequence ID" value="SED44976.1"/>
    <property type="molecule type" value="Genomic_DNA"/>
</dbReference>
<evidence type="ECO:0000259" key="1">
    <source>
        <dbReference type="Pfam" id="PF07486"/>
    </source>
</evidence>
<name>A0A1H5ARR1_9PSED</name>
<gene>
    <name evidence="2" type="ORF">SAMN04490185_3504</name>
</gene>
<dbReference type="Pfam" id="PF07486">
    <property type="entry name" value="Hydrolase_2"/>
    <property type="match status" value="1"/>
</dbReference>
<evidence type="ECO:0000313" key="3">
    <source>
        <dbReference type="Proteomes" id="UP000183114"/>
    </source>
</evidence>
<protein>
    <submittedName>
        <fullName evidence="2">Cell Wall Hydrolase</fullName>
    </submittedName>
</protein>
<accession>A0A1H5ARR1</accession>